<reference evidence="4 5" key="1">
    <citation type="submission" date="2019-12" db="EMBL/GenBank/DDBJ databases">
        <title>Genomic-based taxomic classification of the family Erythrobacteraceae.</title>
        <authorList>
            <person name="Xu L."/>
        </authorList>
    </citation>
    <scope>NUCLEOTIDE SEQUENCE [LARGE SCALE GENOMIC DNA]</scope>
    <source>
        <strain evidence="4 5">DSM 18604</strain>
    </source>
</reference>
<dbReference type="SMART" id="SM00448">
    <property type="entry name" value="REC"/>
    <property type="match status" value="1"/>
</dbReference>
<dbReference type="SUPFAM" id="SSF52172">
    <property type="entry name" value="CheY-like"/>
    <property type="match status" value="1"/>
</dbReference>
<dbReference type="GO" id="GO:0000160">
    <property type="term" value="P:phosphorelay signal transduction system"/>
    <property type="evidence" value="ECO:0007669"/>
    <property type="project" value="InterPro"/>
</dbReference>
<dbReference type="PROSITE" id="PS50110">
    <property type="entry name" value="RESPONSE_REGULATORY"/>
    <property type="match status" value="1"/>
</dbReference>
<protein>
    <submittedName>
        <fullName evidence="4">Response regulator</fullName>
    </submittedName>
</protein>
<gene>
    <name evidence="4" type="ORF">GRI39_07880</name>
</gene>
<evidence type="ECO:0000256" key="2">
    <source>
        <dbReference type="PROSITE-ProRule" id="PRU00169"/>
    </source>
</evidence>
<comment type="caution">
    <text evidence="4">The sequence shown here is derived from an EMBL/GenBank/DDBJ whole genome shotgun (WGS) entry which is preliminary data.</text>
</comment>
<evidence type="ECO:0000259" key="3">
    <source>
        <dbReference type="PROSITE" id="PS50110"/>
    </source>
</evidence>
<accession>A0A845A6W6</accession>
<dbReference type="Pfam" id="PF00072">
    <property type="entry name" value="Response_reg"/>
    <property type="match status" value="1"/>
</dbReference>
<dbReference type="InterPro" id="IPR001789">
    <property type="entry name" value="Sig_transdc_resp-reg_receiver"/>
</dbReference>
<dbReference type="EMBL" id="WTYQ01000002">
    <property type="protein sequence ID" value="MXP25960.1"/>
    <property type="molecule type" value="Genomic_DNA"/>
</dbReference>
<feature type="domain" description="Response regulatory" evidence="3">
    <location>
        <begin position="16"/>
        <end position="130"/>
    </location>
</feature>
<keyword evidence="1 2" id="KW-0597">Phosphoprotein</keyword>
<dbReference type="Proteomes" id="UP000460561">
    <property type="component" value="Unassembled WGS sequence"/>
</dbReference>
<dbReference type="OrthoDB" id="7432514at2"/>
<feature type="modified residue" description="4-aspartylphosphate" evidence="2">
    <location>
        <position position="66"/>
    </location>
</feature>
<dbReference type="PANTHER" id="PTHR44591">
    <property type="entry name" value="STRESS RESPONSE REGULATOR PROTEIN 1"/>
    <property type="match status" value="1"/>
</dbReference>
<keyword evidence="5" id="KW-1185">Reference proteome</keyword>
<proteinExistence type="predicted"/>
<organism evidence="4 5">
    <name type="scientific">Altericroceibacterium indicum</name>
    <dbReference type="NCBI Taxonomy" id="374177"/>
    <lineage>
        <taxon>Bacteria</taxon>
        <taxon>Pseudomonadati</taxon>
        <taxon>Pseudomonadota</taxon>
        <taxon>Alphaproteobacteria</taxon>
        <taxon>Sphingomonadales</taxon>
        <taxon>Erythrobacteraceae</taxon>
        <taxon>Altericroceibacterium</taxon>
    </lineage>
</organism>
<dbReference type="RefSeq" id="WP_160739121.1">
    <property type="nucleotide sequence ID" value="NZ_WTYQ01000002.1"/>
</dbReference>
<dbReference type="Gene3D" id="3.40.50.2300">
    <property type="match status" value="1"/>
</dbReference>
<dbReference type="AlphaFoldDB" id="A0A845A6W6"/>
<name>A0A845A6W6_9SPHN</name>
<evidence type="ECO:0000256" key="1">
    <source>
        <dbReference type="ARBA" id="ARBA00022553"/>
    </source>
</evidence>
<dbReference type="InterPro" id="IPR050595">
    <property type="entry name" value="Bact_response_regulator"/>
</dbReference>
<dbReference type="InterPro" id="IPR011006">
    <property type="entry name" value="CheY-like_superfamily"/>
</dbReference>
<sequence length="147" mass="15579">MKNVSKKANITSPLGSVLVVEDDPVLALDIEATLRAHGATNVTICASLACTIAALEHQKPDSIILDVHLSDRDDGWTLAELVEELGPNRPRIVFSTGAPDAIPAGIADLGTIMAKPYDPNHLVPLLARQKPRGIFSRLKASLTSSPA</sequence>
<evidence type="ECO:0000313" key="5">
    <source>
        <dbReference type="Proteomes" id="UP000460561"/>
    </source>
</evidence>
<dbReference type="PANTHER" id="PTHR44591:SF3">
    <property type="entry name" value="RESPONSE REGULATORY DOMAIN-CONTAINING PROTEIN"/>
    <property type="match status" value="1"/>
</dbReference>
<evidence type="ECO:0000313" key="4">
    <source>
        <dbReference type="EMBL" id="MXP25960.1"/>
    </source>
</evidence>